<dbReference type="PATRIC" id="fig|908627.4.peg.2484"/>
<dbReference type="InterPro" id="IPR002104">
    <property type="entry name" value="Integrase_catalytic"/>
</dbReference>
<evidence type="ECO:0000259" key="4">
    <source>
        <dbReference type="Pfam" id="PF00589"/>
    </source>
</evidence>
<dbReference type="GO" id="GO:0015074">
    <property type="term" value="P:DNA integration"/>
    <property type="evidence" value="ECO:0007669"/>
    <property type="project" value="UniProtKB-KW"/>
</dbReference>
<keyword evidence="3" id="KW-0233">DNA recombination</keyword>
<dbReference type="Pfam" id="PF00589">
    <property type="entry name" value="Phage_integrase"/>
    <property type="match status" value="1"/>
</dbReference>
<evidence type="ECO:0000313" key="5">
    <source>
        <dbReference type="EMBL" id="KLU26117.1"/>
    </source>
</evidence>
<dbReference type="AlphaFoldDB" id="A0A0J1D024"/>
<comment type="similarity">
    <text evidence="1">Belongs to the 'phage' integrase family.</text>
</comment>
<dbReference type="InterPro" id="IPR011010">
    <property type="entry name" value="DNA_brk_join_enz"/>
</dbReference>
<feature type="domain" description="Tyr recombinase" evidence="4">
    <location>
        <begin position="2"/>
        <end position="96"/>
    </location>
</feature>
<dbReference type="EMBL" id="AEJF01000076">
    <property type="protein sequence ID" value="KLU26117.1"/>
    <property type="molecule type" value="Genomic_DNA"/>
</dbReference>
<evidence type="ECO:0000313" key="6">
    <source>
        <dbReference type="Proteomes" id="UP000035963"/>
    </source>
</evidence>
<dbReference type="OrthoDB" id="9775880at2"/>
<protein>
    <recommendedName>
        <fullName evidence="4">Tyr recombinase domain-containing protein</fullName>
    </recommendedName>
</protein>
<comment type="caution">
    <text evidence="5">The sequence shown here is derived from an EMBL/GenBank/DDBJ whole genome shotgun (WGS) entry which is preliminary data.</text>
</comment>
<name>A0A0J1D024_9BURK</name>
<dbReference type="InterPro" id="IPR050808">
    <property type="entry name" value="Phage_Integrase"/>
</dbReference>
<evidence type="ECO:0000256" key="2">
    <source>
        <dbReference type="ARBA" id="ARBA00022908"/>
    </source>
</evidence>
<sequence>MKIKDPHIVPLAHQTIAILEQLREFTGNGEFLFPGDRNPRKPISNNTLLFAIYRMGYHSRMTGHGFRGVASTILHEQGYEHEHIELQLAHQDRDEVSAADNYAKYLVPRTKMMQEWANYLGAAKKK</sequence>
<dbReference type="GO" id="GO:0003677">
    <property type="term" value="F:DNA binding"/>
    <property type="evidence" value="ECO:0007669"/>
    <property type="project" value="InterPro"/>
</dbReference>
<proteinExistence type="inferred from homology"/>
<keyword evidence="6" id="KW-1185">Reference proteome</keyword>
<dbReference type="Gene3D" id="1.10.443.10">
    <property type="entry name" value="Intergrase catalytic core"/>
    <property type="match status" value="1"/>
</dbReference>
<accession>A0A0J1D024</accession>
<evidence type="ECO:0000256" key="1">
    <source>
        <dbReference type="ARBA" id="ARBA00008857"/>
    </source>
</evidence>
<dbReference type="CDD" id="cd00801">
    <property type="entry name" value="INT_P4_C"/>
    <property type="match status" value="1"/>
</dbReference>
<dbReference type="GO" id="GO:0006310">
    <property type="term" value="P:DNA recombination"/>
    <property type="evidence" value="ECO:0007669"/>
    <property type="project" value="UniProtKB-KW"/>
</dbReference>
<dbReference type="PANTHER" id="PTHR30629">
    <property type="entry name" value="PROPHAGE INTEGRASE"/>
    <property type="match status" value="1"/>
</dbReference>
<dbReference type="SUPFAM" id="SSF56349">
    <property type="entry name" value="DNA breaking-rejoining enzymes"/>
    <property type="match status" value="1"/>
</dbReference>
<dbReference type="InterPro" id="IPR013762">
    <property type="entry name" value="Integrase-like_cat_sf"/>
</dbReference>
<keyword evidence="2" id="KW-0229">DNA integration</keyword>
<gene>
    <name evidence="5" type="ORF">EOS_11185</name>
</gene>
<organism evidence="5 6">
    <name type="scientific">Caballeronia mineralivorans PML1(12)</name>
    <dbReference type="NCBI Taxonomy" id="908627"/>
    <lineage>
        <taxon>Bacteria</taxon>
        <taxon>Pseudomonadati</taxon>
        <taxon>Pseudomonadota</taxon>
        <taxon>Betaproteobacteria</taxon>
        <taxon>Burkholderiales</taxon>
        <taxon>Burkholderiaceae</taxon>
        <taxon>Caballeronia</taxon>
    </lineage>
</organism>
<evidence type="ECO:0000256" key="3">
    <source>
        <dbReference type="ARBA" id="ARBA00023172"/>
    </source>
</evidence>
<reference evidence="5 6" key="1">
    <citation type="journal article" date="2015" name="Genome Announc.">
        <title>Draft Genome Sequence of Burkholderia sp. Strain PML1(12), an Ectomycorrhizosphere-Inhabiting Bacterium with Effective Mineral-Weathering Ability.</title>
        <authorList>
            <person name="Uroz S."/>
            <person name="Oger P."/>
        </authorList>
    </citation>
    <scope>NUCLEOTIDE SEQUENCE [LARGE SCALE GENOMIC DNA]</scope>
    <source>
        <strain evidence="6">PML1(12)</strain>
    </source>
</reference>
<dbReference type="Proteomes" id="UP000035963">
    <property type="component" value="Unassembled WGS sequence"/>
</dbReference>
<dbReference type="PANTHER" id="PTHR30629:SF2">
    <property type="entry name" value="PROPHAGE INTEGRASE INTS-RELATED"/>
    <property type="match status" value="1"/>
</dbReference>